<evidence type="ECO:0000313" key="2">
    <source>
        <dbReference type="EMBL" id="KAF9548758.1"/>
    </source>
</evidence>
<evidence type="ECO:0000256" key="1">
    <source>
        <dbReference type="SAM" id="MobiDB-lite"/>
    </source>
</evidence>
<feature type="compositionally biased region" description="Low complexity" evidence="1">
    <location>
        <begin position="135"/>
        <end position="144"/>
    </location>
</feature>
<name>A0A9P6FE71_9FUNG</name>
<gene>
    <name evidence="2" type="ORF">EC957_005692</name>
</gene>
<feature type="compositionally biased region" description="Low complexity" evidence="1">
    <location>
        <begin position="99"/>
        <end position="108"/>
    </location>
</feature>
<dbReference type="Proteomes" id="UP000723463">
    <property type="component" value="Unassembled WGS sequence"/>
</dbReference>
<proteinExistence type="predicted"/>
<organism evidence="2 3">
    <name type="scientific">Mortierella hygrophila</name>
    <dbReference type="NCBI Taxonomy" id="979708"/>
    <lineage>
        <taxon>Eukaryota</taxon>
        <taxon>Fungi</taxon>
        <taxon>Fungi incertae sedis</taxon>
        <taxon>Mucoromycota</taxon>
        <taxon>Mortierellomycotina</taxon>
        <taxon>Mortierellomycetes</taxon>
        <taxon>Mortierellales</taxon>
        <taxon>Mortierellaceae</taxon>
        <taxon>Mortierella</taxon>
    </lineage>
</organism>
<sequence>MPTHIVQRGVHLSQLFRRYENVVPHLTAHEKEMEGLYERLIEMLLRMDLEKEQALDFWDRYKGMATTADDESGSLQTKGRSVKVEKGSGAVAVSTKTPSGVDGVNNSSGGAGSSCLGKRRYNDGSALEEGESEEIAAASEATGAMKTDPDNAMRDALHELLELAAEIGRKEREE</sequence>
<protein>
    <submittedName>
        <fullName evidence="2">Uncharacterized protein</fullName>
    </submittedName>
</protein>
<evidence type="ECO:0000313" key="3">
    <source>
        <dbReference type="Proteomes" id="UP000723463"/>
    </source>
</evidence>
<feature type="region of interest" description="Disordered" evidence="1">
    <location>
        <begin position="69"/>
        <end position="150"/>
    </location>
</feature>
<dbReference type="EMBL" id="JAAAXW010000026">
    <property type="protein sequence ID" value="KAF9548758.1"/>
    <property type="molecule type" value="Genomic_DNA"/>
</dbReference>
<accession>A0A9P6FE71</accession>
<reference evidence="2" key="1">
    <citation type="journal article" date="2020" name="Fungal Divers.">
        <title>Resolving the Mortierellaceae phylogeny through synthesis of multi-gene phylogenetics and phylogenomics.</title>
        <authorList>
            <person name="Vandepol N."/>
            <person name="Liber J."/>
            <person name="Desiro A."/>
            <person name="Na H."/>
            <person name="Kennedy M."/>
            <person name="Barry K."/>
            <person name="Grigoriev I.V."/>
            <person name="Miller A.N."/>
            <person name="O'Donnell K."/>
            <person name="Stajich J.E."/>
            <person name="Bonito G."/>
        </authorList>
    </citation>
    <scope>NUCLEOTIDE SEQUENCE</scope>
    <source>
        <strain evidence="2">NRRL 2591</strain>
    </source>
</reference>
<comment type="caution">
    <text evidence="2">The sequence shown here is derived from an EMBL/GenBank/DDBJ whole genome shotgun (WGS) entry which is preliminary data.</text>
</comment>
<keyword evidence="3" id="KW-1185">Reference proteome</keyword>
<dbReference type="AlphaFoldDB" id="A0A9P6FE71"/>